<feature type="transmembrane region" description="Helical" evidence="1">
    <location>
        <begin position="30"/>
        <end position="47"/>
    </location>
</feature>
<evidence type="ECO:0000313" key="3">
    <source>
        <dbReference type="Proteomes" id="UP000307657"/>
    </source>
</evidence>
<feature type="transmembrane region" description="Helical" evidence="1">
    <location>
        <begin position="7"/>
        <end position="24"/>
    </location>
</feature>
<evidence type="ECO:0000256" key="1">
    <source>
        <dbReference type="SAM" id="Phobius"/>
    </source>
</evidence>
<feature type="transmembrane region" description="Helical" evidence="1">
    <location>
        <begin position="97"/>
        <end position="115"/>
    </location>
</feature>
<reference evidence="2 3" key="1">
    <citation type="submission" date="2019-04" db="EMBL/GenBank/DDBJ databases">
        <title>Lacinutrix sp. nov., isolated from marine water.</title>
        <authorList>
            <person name="Kim W."/>
        </authorList>
    </citation>
    <scope>NUCLEOTIDE SEQUENCE [LARGE SCALE GENOMIC DNA]</scope>
    <source>
        <strain evidence="2 3">CAU 1491</strain>
    </source>
</reference>
<keyword evidence="1" id="KW-1133">Transmembrane helix</keyword>
<gene>
    <name evidence="2" type="ORF">E5167_07075</name>
</gene>
<dbReference type="InterPro" id="IPR021257">
    <property type="entry name" value="DUF2809"/>
</dbReference>
<dbReference type="EMBL" id="SUPL01000003">
    <property type="protein sequence ID" value="TJY36417.1"/>
    <property type="molecule type" value="Genomic_DNA"/>
</dbReference>
<protein>
    <submittedName>
        <fullName evidence="2">DUF2809 domain-containing protein</fullName>
    </submittedName>
</protein>
<keyword evidence="1" id="KW-0472">Membrane</keyword>
<sequence>MKFYKTYFILFLILFAIEACIAYFLKSGFIRHTFGDFLVVIMLYCFIKSFIDIKPITTGLIVLCIAFIVEFLQLTSFLELMSLQDNKVTKIVFGSTFHVSDLLAYTLGILTTLIIEKKLNND</sequence>
<organism evidence="2 3">
    <name type="scientific">Pontimicrobium aquaticum</name>
    <dbReference type="NCBI Taxonomy" id="2565367"/>
    <lineage>
        <taxon>Bacteria</taxon>
        <taxon>Pseudomonadati</taxon>
        <taxon>Bacteroidota</taxon>
        <taxon>Flavobacteriia</taxon>
        <taxon>Flavobacteriales</taxon>
        <taxon>Flavobacteriaceae</taxon>
        <taxon>Pontimicrobium</taxon>
    </lineage>
</organism>
<accession>A0A4U0EWS0</accession>
<dbReference type="OrthoDB" id="5360192at2"/>
<dbReference type="RefSeq" id="WP_136842523.1">
    <property type="nucleotide sequence ID" value="NZ_SUPL01000003.1"/>
</dbReference>
<keyword evidence="3" id="KW-1185">Reference proteome</keyword>
<proteinExistence type="predicted"/>
<name>A0A4U0EWS0_9FLAO</name>
<keyword evidence="1" id="KW-0812">Transmembrane</keyword>
<comment type="caution">
    <text evidence="2">The sequence shown here is derived from an EMBL/GenBank/DDBJ whole genome shotgun (WGS) entry which is preliminary data.</text>
</comment>
<evidence type="ECO:0000313" key="2">
    <source>
        <dbReference type="EMBL" id="TJY36417.1"/>
    </source>
</evidence>
<dbReference type="Pfam" id="PF10990">
    <property type="entry name" value="DUF2809"/>
    <property type="match status" value="1"/>
</dbReference>
<feature type="transmembrane region" description="Helical" evidence="1">
    <location>
        <begin position="59"/>
        <end position="77"/>
    </location>
</feature>
<dbReference type="Proteomes" id="UP000307657">
    <property type="component" value="Unassembled WGS sequence"/>
</dbReference>
<dbReference type="AlphaFoldDB" id="A0A4U0EWS0"/>